<feature type="binding site" evidence="5">
    <location>
        <position position="46"/>
    </location>
    <ligand>
        <name>ATP</name>
        <dbReference type="ChEBI" id="CHEBI:30616"/>
    </ligand>
</feature>
<evidence type="ECO:0000256" key="4">
    <source>
        <dbReference type="ARBA" id="ARBA00023186"/>
    </source>
</evidence>
<evidence type="ECO:0000256" key="3">
    <source>
        <dbReference type="ARBA" id="ARBA00022840"/>
    </source>
</evidence>
<dbReference type="OrthoDB" id="9802640at2"/>
<gene>
    <name evidence="6" type="primary">htpG_2</name>
    <name evidence="6" type="ORF">CA12_42910</name>
</gene>
<sequence length="652" mass="71194">MSVPADPANAAEPAGSSDHRFQVDLRGVIELLSEHLYSGPRVVVRELLQNGVDALTARTAKDEGFDLSDGRVTLELLPGRTTEDGTQHPPTLSVRDNGVGLTEPEVHEFLAKIGRSAKRGDLQEDSFIGRFGIGLLAGFLVAEEIVAVTRSVMPGSQPVEWRGRADGTYTVRTLNVDLAPGTQVFLRAREDRLEHFEPEVVKKRAASYGSLLPFPVTFKHGAADELLNETPPWERFPTDSPADREGLLEWAEGALGKSFLDAFPVKSDAGKVRGVALVRPESTVRSRTGDHRVYLKRMLLSEKADGLLPDWAFFVTCVLNADGLHPTASREELRDDEDLAAAREELGMSLRRTLLRWAAKDRDRLHRLIDVHYRAVKRLAVEDEEFRKLAADWLPFETTAGRLRLEEIRKRSDDRLRFAATMDQFRQLAPVASAQGMVVINACYTDEQELLESLPDTLPVTTEKVTAADLSEEFSELDDDAWDAAADLLNVAADALAPLDCTPDVRRFDPQTLPALYAIGAEAQFLRDVERSKEQADDLWGSVLDDMAAGRPQVDGPRLCLNWAHPLVRNLAATAATPDEKGGAVARGTVRTAVELLYVQSLMLGHYPLGEAEFELFGDSLLGLIAAAVEGRGVGGNGPGAGSSSDRGGADG</sequence>
<dbReference type="KEGG" id="acaf:CA12_42910"/>
<evidence type="ECO:0000313" key="6">
    <source>
        <dbReference type="EMBL" id="QDT18151.1"/>
    </source>
</evidence>
<dbReference type="NCBIfam" id="NF010683">
    <property type="entry name" value="PRK14083.1"/>
    <property type="match status" value="1"/>
</dbReference>
<keyword evidence="2 5" id="KW-0547">Nucleotide-binding</keyword>
<keyword evidence="3 5" id="KW-0067">ATP-binding</keyword>
<evidence type="ECO:0000256" key="1">
    <source>
        <dbReference type="ARBA" id="ARBA00008239"/>
    </source>
</evidence>
<feature type="binding site" evidence="5">
    <location>
        <position position="50"/>
    </location>
    <ligand>
        <name>ATP</name>
        <dbReference type="ChEBI" id="CHEBI:30616"/>
    </ligand>
</feature>
<dbReference type="GO" id="GO:0005524">
    <property type="term" value="F:ATP binding"/>
    <property type="evidence" value="ECO:0007669"/>
    <property type="project" value="UniProtKB-KW"/>
</dbReference>
<comment type="similarity">
    <text evidence="1">Belongs to the heat shock protein 90 family.</text>
</comment>
<protein>
    <submittedName>
        <fullName evidence="6">Chaperone protein HtpG</fullName>
    </submittedName>
</protein>
<dbReference type="InterPro" id="IPR020575">
    <property type="entry name" value="Hsp90_N"/>
</dbReference>
<keyword evidence="4" id="KW-0143">Chaperone</keyword>
<keyword evidence="7" id="KW-1185">Reference proteome</keyword>
<dbReference type="PRINTS" id="PR00775">
    <property type="entry name" value="HEATSHOCK90"/>
</dbReference>
<dbReference type="PIRSF" id="PIRSF002583">
    <property type="entry name" value="Hsp90"/>
    <property type="match status" value="1"/>
</dbReference>
<dbReference type="PANTHER" id="PTHR11528">
    <property type="entry name" value="HEAT SHOCK PROTEIN 90 FAMILY MEMBER"/>
    <property type="match status" value="1"/>
</dbReference>
<accession>A0A517PFL3</accession>
<proteinExistence type="inferred from homology"/>
<dbReference type="AlphaFoldDB" id="A0A517PFL3"/>
<dbReference type="SUPFAM" id="SSF54211">
    <property type="entry name" value="Ribosomal protein S5 domain 2-like"/>
    <property type="match status" value="1"/>
</dbReference>
<dbReference type="GO" id="GO:0051082">
    <property type="term" value="F:unfolded protein binding"/>
    <property type="evidence" value="ECO:0007669"/>
    <property type="project" value="InterPro"/>
</dbReference>
<dbReference type="InterPro" id="IPR001404">
    <property type="entry name" value="Hsp90_fam"/>
</dbReference>
<dbReference type="Proteomes" id="UP000318741">
    <property type="component" value="Chromosome"/>
</dbReference>
<feature type="binding site" evidence="5">
    <location>
        <position position="182"/>
    </location>
    <ligand>
        <name>ATP</name>
        <dbReference type="ChEBI" id="CHEBI:30616"/>
    </ligand>
</feature>
<organism evidence="6 7">
    <name type="scientific">Alienimonas californiensis</name>
    <dbReference type="NCBI Taxonomy" id="2527989"/>
    <lineage>
        <taxon>Bacteria</taxon>
        <taxon>Pseudomonadati</taxon>
        <taxon>Planctomycetota</taxon>
        <taxon>Planctomycetia</taxon>
        <taxon>Planctomycetales</taxon>
        <taxon>Planctomycetaceae</taxon>
        <taxon>Alienimonas</taxon>
    </lineage>
</organism>
<dbReference type="EMBL" id="CP036265">
    <property type="protein sequence ID" value="QDT18151.1"/>
    <property type="molecule type" value="Genomic_DNA"/>
</dbReference>
<dbReference type="InterPro" id="IPR020568">
    <property type="entry name" value="Ribosomal_Su5_D2-typ_SF"/>
</dbReference>
<evidence type="ECO:0000256" key="5">
    <source>
        <dbReference type="PIRSR" id="PIRSR002583-1"/>
    </source>
</evidence>
<evidence type="ECO:0000256" key="2">
    <source>
        <dbReference type="ARBA" id="ARBA00022741"/>
    </source>
</evidence>
<dbReference type="Gene3D" id="3.30.565.10">
    <property type="entry name" value="Histidine kinase-like ATPase, C-terminal domain"/>
    <property type="match status" value="1"/>
</dbReference>
<reference evidence="6 7" key="1">
    <citation type="submission" date="2019-02" db="EMBL/GenBank/DDBJ databases">
        <title>Deep-cultivation of Planctomycetes and their phenomic and genomic characterization uncovers novel biology.</title>
        <authorList>
            <person name="Wiegand S."/>
            <person name="Jogler M."/>
            <person name="Boedeker C."/>
            <person name="Pinto D."/>
            <person name="Vollmers J."/>
            <person name="Rivas-Marin E."/>
            <person name="Kohn T."/>
            <person name="Peeters S.H."/>
            <person name="Heuer A."/>
            <person name="Rast P."/>
            <person name="Oberbeckmann S."/>
            <person name="Bunk B."/>
            <person name="Jeske O."/>
            <person name="Meyerdierks A."/>
            <person name="Storesund J.E."/>
            <person name="Kallscheuer N."/>
            <person name="Luecker S."/>
            <person name="Lage O.M."/>
            <person name="Pohl T."/>
            <person name="Merkel B.J."/>
            <person name="Hornburger P."/>
            <person name="Mueller R.-W."/>
            <person name="Bruemmer F."/>
            <person name="Labrenz M."/>
            <person name="Spormann A.M."/>
            <person name="Op den Camp H."/>
            <person name="Overmann J."/>
            <person name="Amann R."/>
            <person name="Jetten M.S.M."/>
            <person name="Mascher T."/>
            <person name="Medema M.H."/>
            <person name="Devos D.P."/>
            <person name="Kaster A.-K."/>
            <person name="Ovreas L."/>
            <person name="Rohde M."/>
            <person name="Galperin M.Y."/>
            <person name="Jogler C."/>
        </authorList>
    </citation>
    <scope>NUCLEOTIDE SEQUENCE [LARGE SCALE GENOMIC DNA]</scope>
    <source>
        <strain evidence="6 7">CA12</strain>
    </source>
</reference>
<evidence type="ECO:0000313" key="7">
    <source>
        <dbReference type="Proteomes" id="UP000318741"/>
    </source>
</evidence>
<name>A0A517PFL3_9PLAN</name>
<dbReference type="Pfam" id="PF13589">
    <property type="entry name" value="HATPase_c_3"/>
    <property type="match status" value="1"/>
</dbReference>
<feature type="binding site" evidence="5">
    <location>
        <position position="96"/>
    </location>
    <ligand>
        <name>ATP</name>
        <dbReference type="ChEBI" id="CHEBI:30616"/>
    </ligand>
</feature>
<dbReference type="GO" id="GO:0016887">
    <property type="term" value="F:ATP hydrolysis activity"/>
    <property type="evidence" value="ECO:0007669"/>
    <property type="project" value="InterPro"/>
</dbReference>
<dbReference type="Gene3D" id="3.30.230.80">
    <property type="match status" value="1"/>
</dbReference>
<dbReference type="GO" id="GO:0140662">
    <property type="term" value="F:ATP-dependent protein folding chaperone"/>
    <property type="evidence" value="ECO:0007669"/>
    <property type="project" value="InterPro"/>
</dbReference>
<dbReference type="SUPFAM" id="SSF55874">
    <property type="entry name" value="ATPase domain of HSP90 chaperone/DNA topoisomerase II/histidine kinase"/>
    <property type="match status" value="1"/>
</dbReference>
<dbReference type="InterPro" id="IPR036890">
    <property type="entry name" value="HATPase_C_sf"/>
</dbReference>